<feature type="compositionally biased region" description="Low complexity" evidence="1">
    <location>
        <begin position="986"/>
        <end position="1015"/>
    </location>
</feature>
<feature type="region of interest" description="Disordered" evidence="1">
    <location>
        <begin position="1143"/>
        <end position="1168"/>
    </location>
</feature>
<feature type="compositionally biased region" description="Low complexity" evidence="1">
    <location>
        <begin position="851"/>
        <end position="869"/>
    </location>
</feature>
<accession>A0A9W6BVP4</accession>
<feature type="compositionally biased region" description="Low complexity" evidence="1">
    <location>
        <begin position="370"/>
        <end position="385"/>
    </location>
</feature>
<feature type="compositionally biased region" description="Low complexity" evidence="1">
    <location>
        <begin position="195"/>
        <end position="204"/>
    </location>
</feature>
<feature type="compositionally biased region" description="Polar residues" evidence="1">
    <location>
        <begin position="34"/>
        <end position="44"/>
    </location>
</feature>
<feature type="compositionally biased region" description="Low complexity" evidence="1">
    <location>
        <begin position="877"/>
        <end position="889"/>
    </location>
</feature>
<dbReference type="OrthoDB" id="550636at2759"/>
<feature type="compositionally biased region" description="Low complexity" evidence="1">
    <location>
        <begin position="478"/>
        <end position="487"/>
    </location>
</feature>
<feature type="region of interest" description="Disordered" evidence="1">
    <location>
        <begin position="454"/>
        <end position="501"/>
    </location>
</feature>
<feature type="region of interest" description="Disordered" evidence="1">
    <location>
        <begin position="798"/>
        <end position="1046"/>
    </location>
</feature>
<feature type="region of interest" description="Disordered" evidence="1">
    <location>
        <begin position="602"/>
        <end position="672"/>
    </location>
</feature>
<feature type="compositionally biased region" description="Basic residues" evidence="1">
    <location>
        <begin position="976"/>
        <end position="985"/>
    </location>
</feature>
<organism evidence="2 3">
    <name type="scientific">Pleodorina starrii</name>
    <dbReference type="NCBI Taxonomy" id="330485"/>
    <lineage>
        <taxon>Eukaryota</taxon>
        <taxon>Viridiplantae</taxon>
        <taxon>Chlorophyta</taxon>
        <taxon>core chlorophytes</taxon>
        <taxon>Chlorophyceae</taxon>
        <taxon>CS clade</taxon>
        <taxon>Chlamydomonadales</taxon>
        <taxon>Volvocaceae</taxon>
        <taxon>Pleodorina</taxon>
    </lineage>
</organism>
<feature type="region of interest" description="Disordered" evidence="1">
    <location>
        <begin position="1078"/>
        <end position="1111"/>
    </location>
</feature>
<dbReference type="EMBL" id="BRXU01000027">
    <property type="protein sequence ID" value="GLC59284.1"/>
    <property type="molecule type" value="Genomic_DNA"/>
</dbReference>
<dbReference type="PANTHER" id="PTHR13270:SF14">
    <property type="entry name" value="SEX DETERMINATION AND DOSAGE COMPENSATION PROTEIN SDC-2"/>
    <property type="match status" value="1"/>
</dbReference>
<feature type="compositionally biased region" description="Pro residues" evidence="1">
    <location>
        <begin position="831"/>
        <end position="850"/>
    </location>
</feature>
<feature type="region of interest" description="Disordered" evidence="1">
    <location>
        <begin position="151"/>
        <end position="337"/>
    </location>
</feature>
<feature type="compositionally biased region" description="Low complexity" evidence="1">
    <location>
        <begin position="925"/>
        <end position="945"/>
    </location>
</feature>
<feature type="compositionally biased region" description="Low complexity" evidence="1">
    <location>
        <begin position="637"/>
        <end position="654"/>
    </location>
</feature>
<feature type="region of interest" description="Disordered" evidence="1">
    <location>
        <begin position="80"/>
        <end position="99"/>
    </location>
</feature>
<feature type="compositionally biased region" description="Basic and acidic residues" evidence="1">
    <location>
        <begin position="657"/>
        <end position="669"/>
    </location>
</feature>
<evidence type="ECO:0000313" key="3">
    <source>
        <dbReference type="Proteomes" id="UP001165080"/>
    </source>
</evidence>
<sequence>MRRSGPAERYAPQNAAAKSRDAPAVSGSKPASDGNANHDAQGNPSDRHPVLTDPKAVAIFRAVNSNTFDHSRLPAYLRSKSSHWQTHAREQPRLEPVNSGILSASSRVSLDSVSTGAEAHQAGPRPDLPADPIPPAIAVISAATAATAGARGTAAAAAPPPPTNPAKRPWGAVTSGEAKVNTTCRPAPPPPRACPPAASLSAPATFPQATPHQPVPSVPSLPAPPVGADAPPVTLYPSAPTAAAPPLQPLPPAAMPHPPPACAPPPPAPAPAQLPPAMPSPSAQDCPPLPVVSGQWPQPVISRMPLTQAPGCVPEALPKAAEPPSTPSRPPPLPVAAPPAGLSRLIALEPIAQVPAVPLSAAAPPPAPAAGPQAGPWTAPGAPQSTPEPPPPQQQFRQPAAAAADAAAAAATALEACLQPQPSSDVKHKELRVRAVLALAMSRAWDDCVRAAHHNHHNNNHHNNNHRPGAEAEARTQQGPPRVVGRPAPGPGASGQAAAPGCGAAAGELTRQQLLQFGWTTVQLDELFAKHFLSRPPGRMAFISVAVMYEELGRGIACRGLRPKPGGGGADMVLAPCDSWGRERAAEMERLRQVLTPLEEEEARRAAHEAAAEAEVAERERAARRQAQRQRQELEPARAAAAAAAEAADGPVGLEEPELREGRGGERKRGPLVAGGVDEAKWPAGQAPRLREILCRTRMYLRMKLRPQLIAKDPQPVPLAEVLAGLRQVANVDLDAETVAELGADSAELVLASLWDAAETRRGADGSVGVVASEHYRQAPVRSEAHRGMHWRCNLRPASAQPQQPAQPAQQPAQQPQQPAQQPQQPAQQPQQPPQQPQQPPQQPQQPPQQPQQAQQPPQSAQPQQQQPPSAQPLPKPQQAQQPRQARPAEACQRGTGNPGQQRPESSGKGGSGAGAAGGSGGRQPAGALRREQAAGGALSPAGAGQHLAPPPRGAIGMSPMRLGGQHLGAAPQQRPLKHRHRHQQQRQQQLEQLHYQHHYQQQQQHQQQQCQQQQQHHHQQHHHQQQHQQQQGAARAPPTLSMDLGSRLLCGSGSWPHPSIAPGDSCGLPLPLPLPSVLPATDDLPQPSPDPSPPASLQSHPQGCVSDTAAHSSATAAAHSLAGSGGSSCYFSGGSCVVSSASGDGDGGGGGSCSRALSSVGPDGSGYDRLKGAACGGRVKRVTELPPHLRPKPASGARVSQPAQPPHRPLPVQTGGLGATATATAAAAAAAAVSSPRAQGSGAGAGGLAPAPVSREWQTVGSEMTVRIDQWALPQAEALGADCGAACRAAGCGSCWQVTGYREAQIAASSWGPTREAAIQALRQVLLGWAQQSAALG</sequence>
<feature type="region of interest" description="Disordered" evidence="1">
    <location>
        <begin position="114"/>
        <end position="133"/>
    </location>
</feature>
<feature type="region of interest" description="Disordered" evidence="1">
    <location>
        <begin position="1"/>
        <end position="53"/>
    </location>
</feature>
<feature type="compositionally biased region" description="Basic residues" evidence="1">
    <location>
        <begin position="1016"/>
        <end position="1026"/>
    </location>
</feature>
<feature type="compositionally biased region" description="Low complexity" evidence="1">
    <location>
        <begin position="226"/>
        <end position="245"/>
    </location>
</feature>
<feature type="compositionally biased region" description="Basic and acidic residues" evidence="1">
    <location>
        <begin position="602"/>
        <end position="623"/>
    </location>
</feature>
<dbReference type="Proteomes" id="UP001165080">
    <property type="component" value="Unassembled WGS sequence"/>
</dbReference>
<gene>
    <name evidence="2" type="primary">PLEST008515</name>
    <name evidence="2" type="ORF">PLESTB_001470100</name>
</gene>
<evidence type="ECO:0000313" key="2">
    <source>
        <dbReference type="EMBL" id="GLC59284.1"/>
    </source>
</evidence>
<feature type="region of interest" description="Disordered" evidence="1">
    <location>
        <begin position="1183"/>
        <end position="1217"/>
    </location>
</feature>
<evidence type="ECO:0000256" key="1">
    <source>
        <dbReference type="SAM" id="MobiDB-lite"/>
    </source>
</evidence>
<name>A0A9W6BVP4_9CHLO</name>
<feature type="compositionally biased region" description="Pro residues" evidence="1">
    <location>
        <begin position="246"/>
        <end position="279"/>
    </location>
</feature>
<feature type="compositionally biased region" description="Low complexity" evidence="1">
    <location>
        <begin position="394"/>
        <end position="404"/>
    </location>
</feature>
<keyword evidence="3" id="KW-1185">Reference proteome</keyword>
<feature type="region of interest" description="Disordered" evidence="1">
    <location>
        <begin position="362"/>
        <end position="404"/>
    </location>
</feature>
<dbReference type="PANTHER" id="PTHR13270">
    <property type="entry name" value="PROTEIN C20ORF116-RELATED"/>
    <property type="match status" value="1"/>
</dbReference>
<feature type="compositionally biased region" description="Pro residues" evidence="1">
    <location>
        <begin position="213"/>
        <end position="225"/>
    </location>
</feature>
<feature type="compositionally biased region" description="Polar residues" evidence="1">
    <location>
        <begin position="895"/>
        <end position="905"/>
    </location>
</feature>
<feature type="compositionally biased region" description="Gly residues" evidence="1">
    <location>
        <begin position="908"/>
        <end position="924"/>
    </location>
</feature>
<proteinExistence type="predicted"/>
<feature type="compositionally biased region" description="Pro residues" evidence="1">
    <location>
        <begin position="324"/>
        <end position="337"/>
    </location>
</feature>
<reference evidence="2 3" key="1">
    <citation type="journal article" date="2023" name="Commun. Biol.">
        <title>Reorganization of the ancestral sex-determining regions during the evolution of trioecy in Pleodorina starrii.</title>
        <authorList>
            <person name="Takahashi K."/>
            <person name="Suzuki S."/>
            <person name="Kawai-Toyooka H."/>
            <person name="Yamamoto K."/>
            <person name="Hamaji T."/>
            <person name="Ootsuki R."/>
            <person name="Yamaguchi H."/>
            <person name="Kawachi M."/>
            <person name="Higashiyama T."/>
            <person name="Nozaki H."/>
        </authorList>
    </citation>
    <scope>NUCLEOTIDE SEQUENCE [LARGE SCALE GENOMIC DNA]</scope>
    <source>
        <strain evidence="2 3">NIES-4479</strain>
    </source>
</reference>
<comment type="caution">
    <text evidence="2">The sequence shown here is derived from an EMBL/GenBank/DDBJ whole genome shotgun (WGS) entry which is preliminary data.</text>
</comment>
<feature type="compositionally biased region" description="Basic residues" evidence="1">
    <location>
        <begin position="454"/>
        <end position="465"/>
    </location>
</feature>
<protein>
    <submittedName>
        <fullName evidence="2">Uncharacterized protein</fullName>
    </submittedName>
</protein>
<feature type="compositionally biased region" description="Low complexity" evidence="1">
    <location>
        <begin position="798"/>
        <end position="830"/>
    </location>
</feature>